<dbReference type="Pfam" id="PF07980">
    <property type="entry name" value="SusD_RagB"/>
    <property type="match status" value="1"/>
</dbReference>
<dbReference type="GO" id="GO:0009279">
    <property type="term" value="C:cell outer membrane"/>
    <property type="evidence" value="ECO:0007669"/>
    <property type="project" value="UniProtKB-SubCell"/>
</dbReference>
<dbReference type="SUPFAM" id="SSF48452">
    <property type="entry name" value="TPR-like"/>
    <property type="match status" value="1"/>
</dbReference>
<dbReference type="Proteomes" id="UP000182057">
    <property type="component" value="Unassembled WGS sequence"/>
</dbReference>
<reference evidence="7 8" key="1">
    <citation type="submission" date="2016-09" db="EMBL/GenBank/DDBJ databases">
        <authorList>
            <person name="Capua I."/>
            <person name="De Benedictis P."/>
            <person name="Joannis T."/>
            <person name="Lombin L.H."/>
            <person name="Cattoli G."/>
        </authorList>
    </citation>
    <scope>NUCLEOTIDE SEQUENCE [LARGE SCALE GENOMIC DNA]</scope>
    <source>
        <strain evidence="7 8">UB20</strain>
    </source>
</reference>
<evidence type="ECO:0000256" key="4">
    <source>
        <dbReference type="ARBA" id="ARBA00023136"/>
    </source>
</evidence>
<evidence type="ECO:0000256" key="2">
    <source>
        <dbReference type="ARBA" id="ARBA00006275"/>
    </source>
</evidence>
<dbReference type="Gene3D" id="1.25.40.390">
    <property type="match status" value="1"/>
</dbReference>
<protein>
    <submittedName>
        <fullName evidence="7">SusD family protein</fullName>
    </submittedName>
</protein>
<gene>
    <name evidence="7" type="ORF">TFUB20_01197</name>
</gene>
<feature type="domain" description="RagB/SusD" evidence="6">
    <location>
        <begin position="341"/>
        <end position="488"/>
    </location>
</feature>
<evidence type="ECO:0000259" key="6">
    <source>
        <dbReference type="Pfam" id="PF07980"/>
    </source>
</evidence>
<evidence type="ECO:0000256" key="3">
    <source>
        <dbReference type="ARBA" id="ARBA00022729"/>
    </source>
</evidence>
<proteinExistence type="inferred from homology"/>
<evidence type="ECO:0000313" key="7">
    <source>
        <dbReference type="EMBL" id="SCQ20946.1"/>
    </source>
</evidence>
<organism evidence="7 8">
    <name type="scientific">Tannerella forsythia</name>
    <name type="common">Bacteroides forsythus</name>
    <dbReference type="NCBI Taxonomy" id="28112"/>
    <lineage>
        <taxon>Bacteria</taxon>
        <taxon>Pseudomonadati</taxon>
        <taxon>Bacteroidota</taxon>
        <taxon>Bacteroidia</taxon>
        <taxon>Bacteroidales</taxon>
        <taxon>Tannerellaceae</taxon>
        <taxon>Tannerella</taxon>
    </lineage>
</organism>
<keyword evidence="4" id="KW-0472">Membrane</keyword>
<keyword evidence="5" id="KW-0998">Cell outer membrane</keyword>
<name>A0A1D3ULC0_TANFO</name>
<dbReference type="EMBL" id="FMMM01000048">
    <property type="protein sequence ID" value="SCQ20946.1"/>
    <property type="molecule type" value="Genomic_DNA"/>
</dbReference>
<evidence type="ECO:0000313" key="8">
    <source>
        <dbReference type="Proteomes" id="UP000182057"/>
    </source>
</evidence>
<dbReference type="AlphaFoldDB" id="A0A1D3ULC0"/>
<accession>A0A1D3ULC0</accession>
<dbReference type="InterPro" id="IPR012944">
    <property type="entry name" value="SusD_RagB_dom"/>
</dbReference>
<evidence type="ECO:0000256" key="5">
    <source>
        <dbReference type="ARBA" id="ARBA00023237"/>
    </source>
</evidence>
<evidence type="ECO:0000256" key="1">
    <source>
        <dbReference type="ARBA" id="ARBA00004442"/>
    </source>
</evidence>
<dbReference type="InterPro" id="IPR011990">
    <property type="entry name" value="TPR-like_helical_dom_sf"/>
</dbReference>
<sequence>MKAIYSMRNTIFILAVLPFFLLLNGCADLQPADYSDIPFTDFPKNEEDIKSLVLSCYYPLRPNWFNGIHARNERGVMVINDATTEVLGNDQLWFTKRFIEMDYHPETTDVTWFYYGNGTYDDGGFANKISRCTLVMDQIENSSLREELKEKYMAEVRCARAFLSYILYDMYGPLVVAPLEVLKKPLREEPLPRLSREEMVKFIEDDLFYAAEKLPMPDKTEYGKFSRGLARMLLIRLYLHEAAADNAYYAKVETLCRELMKPEYGYQLQSDYVKMFESGGQGLTNKEIIWAIPVTADSPAGEGNDWHMFVLPTDFNQEGMKGGYGVALSTWWFYDRFEEKDVRKTYLLKEYTNNKGTLITRTSEKPLLGPIPMKFGYDPGVAGAGKSTIDIIIYRYADVYLSLAEAIAMKEGHATQEAVDLMNTIRTRAKLPAKQLSDFATLESFIDQILTERSHEFWCENGQYRADLIRHNKLMKRAKELTNTAYAGKEKELFPLPKIVIVDGKGKVQQNSGY</sequence>
<dbReference type="OMA" id="WITDIAC"/>
<keyword evidence="3" id="KW-0732">Signal</keyword>
<comment type="subcellular location">
    <subcellularLocation>
        <location evidence="1">Cell outer membrane</location>
    </subcellularLocation>
</comment>
<comment type="similarity">
    <text evidence="2">Belongs to the SusD family.</text>
</comment>